<dbReference type="InterPro" id="IPR038476">
    <property type="entry name" value="UvrC_RNase_H_dom_sf"/>
</dbReference>
<accession>A0A645DYY0</accession>
<proteinExistence type="predicted"/>
<dbReference type="Gene3D" id="1.10.150.20">
    <property type="entry name" value="5' to 3' exonuclease, C-terminal subdomain"/>
    <property type="match status" value="1"/>
</dbReference>
<evidence type="ECO:0000313" key="2">
    <source>
        <dbReference type="EMBL" id="MPM94720.1"/>
    </source>
</evidence>
<name>A0A645DYY0_9ZZZZ</name>
<dbReference type="InterPro" id="IPR001162">
    <property type="entry name" value="UvrC_RNase_H_dom"/>
</dbReference>
<dbReference type="AlphaFoldDB" id="A0A645DYY0"/>
<dbReference type="Pfam" id="PF08459">
    <property type="entry name" value="UvrC_RNaseH_dom"/>
    <property type="match status" value="1"/>
</dbReference>
<feature type="domain" description="UvrC family homology region profile" evidence="1">
    <location>
        <begin position="2"/>
        <end position="58"/>
    </location>
</feature>
<protein>
    <submittedName>
        <fullName evidence="2">UvrABC system protein C</fullName>
    </submittedName>
</protein>
<comment type="caution">
    <text evidence="2">The sequence shown here is derived from an EMBL/GenBank/DDBJ whole genome shotgun (WGS) entry which is preliminary data.</text>
</comment>
<dbReference type="SUPFAM" id="SSF47781">
    <property type="entry name" value="RuvA domain 2-like"/>
    <property type="match status" value="1"/>
</dbReference>
<organism evidence="2">
    <name type="scientific">bioreactor metagenome</name>
    <dbReference type="NCBI Taxonomy" id="1076179"/>
    <lineage>
        <taxon>unclassified sequences</taxon>
        <taxon>metagenomes</taxon>
        <taxon>ecological metagenomes</taxon>
    </lineage>
</organism>
<dbReference type="Gene3D" id="3.30.420.340">
    <property type="entry name" value="UvrC, RNAse H endonuclease domain"/>
    <property type="match status" value="1"/>
</dbReference>
<dbReference type="EMBL" id="VSSQ01041310">
    <property type="protein sequence ID" value="MPM94720.1"/>
    <property type="molecule type" value="Genomic_DNA"/>
</dbReference>
<evidence type="ECO:0000259" key="1">
    <source>
        <dbReference type="Pfam" id="PF08459"/>
    </source>
</evidence>
<reference evidence="2" key="1">
    <citation type="submission" date="2019-08" db="EMBL/GenBank/DDBJ databases">
        <authorList>
            <person name="Kucharzyk K."/>
            <person name="Murdoch R.W."/>
            <person name="Higgins S."/>
            <person name="Loffler F."/>
        </authorList>
    </citation>
    <scope>NUCLEOTIDE SEQUENCE</scope>
</reference>
<dbReference type="GO" id="GO:0009380">
    <property type="term" value="C:excinuclease repair complex"/>
    <property type="evidence" value="ECO:0007669"/>
    <property type="project" value="TreeGrafter"/>
</dbReference>
<dbReference type="InterPro" id="IPR010994">
    <property type="entry name" value="RuvA_2-like"/>
</dbReference>
<dbReference type="GO" id="GO:0009381">
    <property type="term" value="F:excinuclease ABC activity"/>
    <property type="evidence" value="ECO:0007669"/>
    <property type="project" value="InterPro"/>
</dbReference>
<dbReference type="PANTHER" id="PTHR30562">
    <property type="entry name" value="UVRC/OXIDOREDUCTASE"/>
    <property type="match status" value="1"/>
</dbReference>
<dbReference type="GO" id="GO:0006974">
    <property type="term" value="P:DNA damage response"/>
    <property type="evidence" value="ECO:0007669"/>
    <property type="project" value="TreeGrafter"/>
</dbReference>
<dbReference type="InterPro" id="IPR050066">
    <property type="entry name" value="UvrABC_protein_C"/>
</dbReference>
<dbReference type="Pfam" id="PF14520">
    <property type="entry name" value="HHH_5"/>
    <property type="match status" value="1"/>
</dbReference>
<dbReference type="PANTHER" id="PTHR30562:SF1">
    <property type="entry name" value="UVRABC SYSTEM PROTEIN C"/>
    <property type="match status" value="1"/>
</dbReference>
<sequence>MKVLADFNLSERVPVVGLAKQQEELFRPGIEQSLMLPRHSQALYLVQRIRDEAHRFAITAHRKARGKIGVASRLDSIPGIGPQRRKALLTRFGSIEAIRSASLEALMEVPGINEDLALALQSGLE</sequence>
<gene>
    <name evidence="2" type="primary">uvrC_41</name>
    <name evidence="2" type="ORF">SDC9_141868</name>
</gene>